<dbReference type="AlphaFoldDB" id="A0A9J6P0A1"/>
<dbReference type="RefSeq" id="WP_250859011.1">
    <property type="nucleotide sequence ID" value="NZ_JAGSOJ010000002.1"/>
</dbReference>
<organism evidence="2 3">
    <name type="scientific">Oceanirhabdus seepicola</name>
    <dbReference type="NCBI Taxonomy" id="2828781"/>
    <lineage>
        <taxon>Bacteria</taxon>
        <taxon>Bacillati</taxon>
        <taxon>Bacillota</taxon>
        <taxon>Clostridia</taxon>
        <taxon>Eubacteriales</taxon>
        <taxon>Clostridiaceae</taxon>
        <taxon>Oceanirhabdus</taxon>
    </lineage>
</organism>
<evidence type="ECO:0000313" key="2">
    <source>
        <dbReference type="EMBL" id="MCM1989963.1"/>
    </source>
</evidence>
<feature type="transmembrane region" description="Helical" evidence="1">
    <location>
        <begin position="57"/>
        <end position="76"/>
    </location>
</feature>
<accession>A0A9J6P0A1</accession>
<keyword evidence="3" id="KW-1185">Reference proteome</keyword>
<feature type="transmembrane region" description="Helical" evidence="1">
    <location>
        <begin position="21"/>
        <end position="45"/>
    </location>
</feature>
<sequence>MKFKKRGLRALKSIAMNIAPVIIIFIICFRIMVPVISNISHFVFFRVSDSYLTFRKYSLILDLEAIINVIICLLILRRIFNYSYIIKDDFIKLKNGIRHNKIQINDINEIRNNFNKEHNFDSYFLNIKNKYLLEVNEDYINKEERNLIEILNEQYNITINVNSENLNSNI</sequence>
<proteinExistence type="predicted"/>
<keyword evidence="1" id="KW-0472">Membrane</keyword>
<protein>
    <submittedName>
        <fullName evidence="2">Uncharacterized protein</fullName>
    </submittedName>
</protein>
<keyword evidence="1" id="KW-0812">Transmembrane</keyword>
<reference evidence="2" key="1">
    <citation type="journal article" date="2021" name="mSystems">
        <title>Bacteria and Archaea Synergistically Convert Glycine Betaine to Biogenic Methane in the Formosa Cold Seep of the South China Sea.</title>
        <authorList>
            <person name="Li L."/>
            <person name="Zhang W."/>
            <person name="Zhang S."/>
            <person name="Song L."/>
            <person name="Sun Q."/>
            <person name="Zhang H."/>
            <person name="Xiang H."/>
            <person name="Dong X."/>
        </authorList>
    </citation>
    <scope>NUCLEOTIDE SEQUENCE</scope>
    <source>
        <strain evidence="2">ZWT</strain>
    </source>
</reference>
<dbReference type="Proteomes" id="UP001056429">
    <property type="component" value="Unassembled WGS sequence"/>
</dbReference>
<name>A0A9J6P0A1_9CLOT</name>
<gene>
    <name evidence="2" type="ORF">KDK92_09435</name>
</gene>
<evidence type="ECO:0000256" key="1">
    <source>
        <dbReference type="SAM" id="Phobius"/>
    </source>
</evidence>
<dbReference type="EMBL" id="JAGSOJ010000002">
    <property type="protein sequence ID" value="MCM1989963.1"/>
    <property type="molecule type" value="Genomic_DNA"/>
</dbReference>
<reference evidence="2" key="2">
    <citation type="submission" date="2021-04" db="EMBL/GenBank/DDBJ databases">
        <authorList>
            <person name="Dong X."/>
        </authorList>
    </citation>
    <scope>NUCLEOTIDE SEQUENCE</scope>
    <source>
        <strain evidence="2">ZWT</strain>
    </source>
</reference>
<keyword evidence="1" id="KW-1133">Transmembrane helix</keyword>
<evidence type="ECO:0000313" key="3">
    <source>
        <dbReference type="Proteomes" id="UP001056429"/>
    </source>
</evidence>
<comment type="caution">
    <text evidence="2">The sequence shown here is derived from an EMBL/GenBank/DDBJ whole genome shotgun (WGS) entry which is preliminary data.</text>
</comment>